<comment type="caution">
    <text evidence="2">The sequence shown here is derived from an EMBL/GenBank/DDBJ whole genome shotgun (WGS) entry which is preliminary data.</text>
</comment>
<dbReference type="GO" id="GO:0061672">
    <property type="term" value="C:glutathione hydrolase complex"/>
    <property type="evidence" value="ECO:0007669"/>
    <property type="project" value="TreeGrafter"/>
</dbReference>
<feature type="domain" description="Glutamine amidotransferase type-2" evidence="1">
    <location>
        <begin position="1"/>
        <end position="464"/>
    </location>
</feature>
<dbReference type="AlphaFoldDB" id="A0AA38Q6L2"/>
<dbReference type="InterPro" id="IPR052373">
    <property type="entry name" value="Gamma-glu_amide_hydrolase"/>
</dbReference>
<evidence type="ECO:0000259" key="1">
    <source>
        <dbReference type="PROSITE" id="PS51278"/>
    </source>
</evidence>
<dbReference type="InterPro" id="IPR017932">
    <property type="entry name" value="GATase_2_dom"/>
</dbReference>
<dbReference type="GO" id="GO:0005737">
    <property type="term" value="C:cytoplasm"/>
    <property type="evidence" value="ECO:0007669"/>
    <property type="project" value="TreeGrafter"/>
</dbReference>
<accession>A0AA38Q6L2</accession>
<evidence type="ECO:0000313" key="3">
    <source>
        <dbReference type="Proteomes" id="UP001163850"/>
    </source>
</evidence>
<dbReference type="InterPro" id="IPR029055">
    <property type="entry name" value="Ntn_hydrolases_N"/>
</dbReference>
<dbReference type="Gene3D" id="3.60.20.10">
    <property type="entry name" value="Glutamine Phosphoribosylpyrophosphate, subunit 1, domain 1"/>
    <property type="match status" value="1"/>
</dbReference>
<reference evidence="2" key="1">
    <citation type="submission" date="2022-08" db="EMBL/GenBank/DDBJ databases">
        <authorList>
            <consortium name="DOE Joint Genome Institute"/>
            <person name="Min B."/>
            <person name="Riley R."/>
            <person name="Sierra-Patev S."/>
            <person name="Naranjo-Ortiz M."/>
            <person name="Looney B."/>
            <person name="Konkel Z."/>
            <person name="Slot J.C."/>
            <person name="Sakamoto Y."/>
            <person name="Steenwyk J.L."/>
            <person name="Rokas A."/>
            <person name="Carro J."/>
            <person name="Camarero S."/>
            <person name="Ferreira P."/>
            <person name="Molpeceres G."/>
            <person name="Ruiz-Duenas F.J."/>
            <person name="Serrano A."/>
            <person name="Henrissat B."/>
            <person name="Drula E."/>
            <person name="Hughes K.W."/>
            <person name="Mata J.L."/>
            <person name="Ishikawa N.K."/>
            <person name="Vargas-Isla R."/>
            <person name="Ushijima S."/>
            <person name="Smith C.A."/>
            <person name="Ahrendt S."/>
            <person name="Andreopoulos W."/>
            <person name="He G."/>
            <person name="Labutti K."/>
            <person name="Lipzen A."/>
            <person name="Ng V."/>
            <person name="Sandor L."/>
            <person name="Barry K."/>
            <person name="Martinez A.T."/>
            <person name="Xiao Y."/>
            <person name="Gibbons J.G."/>
            <person name="Terashima K."/>
            <person name="Hibbett D.S."/>
            <person name="Grigoriev I.V."/>
        </authorList>
    </citation>
    <scope>NUCLEOTIDE SEQUENCE</scope>
    <source>
        <strain evidence="2">TFB7829</strain>
    </source>
</reference>
<organism evidence="2 3">
    <name type="scientific">Lentinula detonsa</name>
    <dbReference type="NCBI Taxonomy" id="2804962"/>
    <lineage>
        <taxon>Eukaryota</taxon>
        <taxon>Fungi</taxon>
        <taxon>Dikarya</taxon>
        <taxon>Basidiomycota</taxon>
        <taxon>Agaricomycotina</taxon>
        <taxon>Agaricomycetes</taxon>
        <taxon>Agaricomycetidae</taxon>
        <taxon>Agaricales</taxon>
        <taxon>Marasmiineae</taxon>
        <taxon>Omphalotaceae</taxon>
        <taxon>Lentinula</taxon>
    </lineage>
</organism>
<evidence type="ECO:0000313" key="2">
    <source>
        <dbReference type="EMBL" id="KAJ3987878.1"/>
    </source>
</evidence>
<sequence>MTQASQCESSLNLDHFPLTVTEQIPSSKCVDGSYTLASSLLCLKICLSDQSIPFVIFSKCIRTQLSFSQTQIVKQVSERFIPGLYHGLEEDDVEELKKQATWINVHGFGVSWYTNTLTEFDPSIKGMLPAQFRTIAPISTDLAFAQLCGHTASTCTLAHIRDASFPPVVEVNNHPFIFGKYTFMHNGSVESFRKIRFDVMRRIFDLQTVVQTNQYKSSVQDSNYVFGILGNTDTEHLATLYFAHLDIIQATRPSFGADSTDALLLALIETIADIHTIQFQHQVGPFTPGPGAERVGNALNLCITDGGVQMLVSRWRDSKEGYPRSLYLSLNAGEKLNRKYYPDLPDPTTSEDVDNTDVKIDSVRELDATSLLVPNLADWGLFDQNQCVTVDNDRNLRMINLAKFFQSGREHEFEAYQFTEVINKIKKSKSTRTGTIGIPAHAIDLPKSKSDAFETEFNLDASPK</sequence>
<dbReference type="Proteomes" id="UP001163850">
    <property type="component" value="Unassembled WGS sequence"/>
</dbReference>
<dbReference type="PANTHER" id="PTHR43187:SF1">
    <property type="entry name" value="GLUTAMINE AMIDOTRANSFERASE DUG3-RELATED"/>
    <property type="match status" value="1"/>
</dbReference>
<dbReference type="PANTHER" id="PTHR43187">
    <property type="entry name" value="GLUTAMINE AMIDOTRANSFERASE DUG3-RELATED"/>
    <property type="match status" value="1"/>
</dbReference>
<proteinExistence type="predicted"/>
<dbReference type="GO" id="GO:0006751">
    <property type="term" value="P:glutathione catabolic process"/>
    <property type="evidence" value="ECO:0007669"/>
    <property type="project" value="TreeGrafter"/>
</dbReference>
<dbReference type="PROSITE" id="PS51278">
    <property type="entry name" value="GATASE_TYPE_2"/>
    <property type="match status" value="1"/>
</dbReference>
<dbReference type="EMBL" id="MU801917">
    <property type="protein sequence ID" value="KAJ3987878.1"/>
    <property type="molecule type" value="Genomic_DNA"/>
</dbReference>
<gene>
    <name evidence="2" type="ORF">F5890DRAFT_1551064</name>
</gene>
<name>A0AA38Q6L2_9AGAR</name>
<dbReference type="GO" id="GO:0008242">
    <property type="term" value="F:omega peptidase activity"/>
    <property type="evidence" value="ECO:0007669"/>
    <property type="project" value="TreeGrafter"/>
</dbReference>
<dbReference type="SUPFAM" id="SSF56235">
    <property type="entry name" value="N-terminal nucleophile aminohydrolases (Ntn hydrolases)"/>
    <property type="match status" value="1"/>
</dbReference>
<protein>
    <recommendedName>
        <fullName evidence="1">Glutamine amidotransferase type-2 domain-containing protein</fullName>
    </recommendedName>
</protein>